<feature type="region of interest" description="Disordered" evidence="1">
    <location>
        <begin position="40"/>
        <end position="86"/>
    </location>
</feature>
<evidence type="ECO:0000313" key="3">
    <source>
        <dbReference type="EMBL" id="KAG8090447.1"/>
    </source>
</evidence>
<protein>
    <recommendedName>
        <fullName evidence="5">Secreted protein</fullName>
    </recommendedName>
</protein>
<evidence type="ECO:0000256" key="1">
    <source>
        <dbReference type="SAM" id="MobiDB-lite"/>
    </source>
</evidence>
<proteinExistence type="predicted"/>
<feature type="chain" id="PRO_5035162856" description="Secreted protein" evidence="2">
    <location>
        <begin position="32"/>
        <end position="86"/>
    </location>
</feature>
<evidence type="ECO:0000256" key="2">
    <source>
        <dbReference type="SAM" id="SignalP"/>
    </source>
</evidence>
<feature type="signal peptide" evidence="2">
    <location>
        <begin position="1"/>
        <end position="31"/>
    </location>
</feature>
<dbReference type="AlphaFoldDB" id="A0A8J6BLR9"/>
<keyword evidence="2" id="KW-0732">Signal</keyword>
<reference evidence="3" key="2">
    <citation type="submission" date="2021-02" db="EMBL/GenBank/DDBJ databases">
        <authorList>
            <person name="Kimball J.A."/>
            <person name="Haas M.W."/>
            <person name="Macchietto M."/>
            <person name="Kono T."/>
            <person name="Duquette J."/>
            <person name="Shao M."/>
        </authorList>
    </citation>
    <scope>NUCLEOTIDE SEQUENCE</scope>
    <source>
        <tissue evidence="3">Fresh leaf tissue</tissue>
    </source>
</reference>
<name>A0A8J6BLR9_ZIZPA</name>
<evidence type="ECO:0000313" key="4">
    <source>
        <dbReference type="Proteomes" id="UP000729402"/>
    </source>
</evidence>
<feature type="compositionally biased region" description="Low complexity" evidence="1">
    <location>
        <begin position="42"/>
        <end position="60"/>
    </location>
</feature>
<accession>A0A8J6BLR9</accession>
<organism evidence="3 4">
    <name type="scientific">Zizania palustris</name>
    <name type="common">Northern wild rice</name>
    <dbReference type="NCBI Taxonomy" id="103762"/>
    <lineage>
        <taxon>Eukaryota</taxon>
        <taxon>Viridiplantae</taxon>
        <taxon>Streptophyta</taxon>
        <taxon>Embryophyta</taxon>
        <taxon>Tracheophyta</taxon>
        <taxon>Spermatophyta</taxon>
        <taxon>Magnoliopsida</taxon>
        <taxon>Liliopsida</taxon>
        <taxon>Poales</taxon>
        <taxon>Poaceae</taxon>
        <taxon>BOP clade</taxon>
        <taxon>Oryzoideae</taxon>
        <taxon>Oryzeae</taxon>
        <taxon>Zizaniinae</taxon>
        <taxon>Zizania</taxon>
    </lineage>
</organism>
<keyword evidence="4" id="KW-1185">Reference proteome</keyword>
<comment type="caution">
    <text evidence="3">The sequence shown here is derived from an EMBL/GenBank/DDBJ whole genome shotgun (WGS) entry which is preliminary data.</text>
</comment>
<dbReference type="EMBL" id="JAAALK010000081">
    <property type="protein sequence ID" value="KAG8090447.1"/>
    <property type="molecule type" value="Genomic_DNA"/>
</dbReference>
<evidence type="ECO:0008006" key="5">
    <source>
        <dbReference type="Google" id="ProtNLM"/>
    </source>
</evidence>
<reference evidence="3" key="1">
    <citation type="journal article" date="2021" name="bioRxiv">
        <title>Whole Genome Assembly and Annotation of Northern Wild Rice, Zizania palustris L., Supports a Whole Genome Duplication in the Zizania Genus.</title>
        <authorList>
            <person name="Haas M."/>
            <person name="Kono T."/>
            <person name="Macchietto M."/>
            <person name="Millas R."/>
            <person name="McGilp L."/>
            <person name="Shao M."/>
            <person name="Duquette J."/>
            <person name="Hirsch C.N."/>
            <person name="Kimball J."/>
        </authorList>
    </citation>
    <scope>NUCLEOTIDE SEQUENCE</scope>
    <source>
        <tissue evidence="3">Fresh leaf tissue</tissue>
    </source>
</reference>
<dbReference type="Proteomes" id="UP000729402">
    <property type="component" value="Unassembled WGS sequence"/>
</dbReference>
<gene>
    <name evidence="3" type="ORF">GUJ93_ZPchr0011g28402</name>
</gene>
<sequence length="86" mass="9131">MVEIWRGGGRGLIALRAVAVRLCCRLACISALSPDLRRLEPHSASSASHRLSSLHGLALHPQTLQPRRTPSPSPPHAPTVTALAGK</sequence>